<reference evidence="1 2" key="1">
    <citation type="submission" date="2015-07" db="EMBL/GenBank/DDBJ databases">
        <title>Whole genome sequencing of Bosea vaviloviae isolated from cave pool.</title>
        <authorList>
            <person name="Tan N.E.H."/>
            <person name="Lee Y.P."/>
            <person name="Gan H.M."/>
            <person name="Barton H."/>
            <person name="Savka M.A."/>
        </authorList>
    </citation>
    <scope>NUCLEOTIDE SEQUENCE [LARGE SCALE GENOMIC DNA]</scope>
    <source>
        <strain evidence="1 2">SD260</strain>
    </source>
</reference>
<accession>A0A0N1F1N4</accession>
<proteinExistence type="predicted"/>
<dbReference type="AlphaFoldDB" id="A0A0N1F1N4"/>
<dbReference type="PATRIC" id="fig|1526658.3.peg.1520"/>
<comment type="caution">
    <text evidence="1">The sequence shown here is derived from an EMBL/GenBank/DDBJ whole genome shotgun (WGS) entry which is preliminary data.</text>
</comment>
<protein>
    <recommendedName>
        <fullName evidence="3">DUF29 domain-containing protein</fullName>
    </recommendedName>
</protein>
<keyword evidence="2" id="KW-1185">Reference proteome</keyword>
<evidence type="ECO:0000313" key="2">
    <source>
        <dbReference type="Proteomes" id="UP000037822"/>
    </source>
</evidence>
<sequence>MPADTLYEDDIVAWAEQQAQAIRELSRMRPELSNVLDWDHVAEEIEGVAQDFFYQFTGLTRQFLIHLAKALSAPQSPSLPHWGVEASDFHDDAIDRFTQSMRQKVNVDELWARALKQAKRALAAHGDALAQDLPPRCPLTLDELVDPEMDLDKAVSIASVRLGRIAQPITTLS</sequence>
<evidence type="ECO:0008006" key="3">
    <source>
        <dbReference type="Google" id="ProtNLM"/>
    </source>
</evidence>
<name>A0A0N1F1N4_9HYPH</name>
<dbReference type="Gene3D" id="1.20.1220.20">
    <property type="entry name" value="Uncharcterised protein PF01724"/>
    <property type="match status" value="1"/>
</dbReference>
<dbReference type="Pfam" id="PF01724">
    <property type="entry name" value="DUF29"/>
    <property type="match status" value="1"/>
</dbReference>
<dbReference type="Proteomes" id="UP000037822">
    <property type="component" value="Unassembled WGS sequence"/>
</dbReference>
<dbReference type="OrthoDB" id="425753at2"/>
<dbReference type="RefSeq" id="WP_054210934.1">
    <property type="nucleotide sequence ID" value="NZ_LGSZ01000053.1"/>
</dbReference>
<organism evidence="1 2">
    <name type="scientific">Bosea vaviloviae</name>
    <dbReference type="NCBI Taxonomy" id="1526658"/>
    <lineage>
        <taxon>Bacteria</taxon>
        <taxon>Pseudomonadati</taxon>
        <taxon>Pseudomonadota</taxon>
        <taxon>Alphaproteobacteria</taxon>
        <taxon>Hyphomicrobiales</taxon>
        <taxon>Boseaceae</taxon>
        <taxon>Bosea</taxon>
    </lineage>
</organism>
<gene>
    <name evidence="1" type="ORF">AE618_20525</name>
</gene>
<evidence type="ECO:0000313" key="1">
    <source>
        <dbReference type="EMBL" id="KPH78822.1"/>
    </source>
</evidence>
<dbReference type="EMBL" id="LGSZ01000053">
    <property type="protein sequence ID" value="KPH78822.1"/>
    <property type="molecule type" value="Genomic_DNA"/>
</dbReference>